<name>A0AAV4LW84_BABCB</name>
<organism evidence="2 3">
    <name type="scientific">Babesia caballi</name>
    <dbReference type="NCBI Taxonomy" id="5871"/>
    <lineage>
        <taxon>Eukaryota</taxon>
        <taxon>Sar</taxon>
        <taxon>Alveolata</taxon>
        <taxon>Apicomplexa</taxon>
        <taxon>Aconoidasida</taxon>
        <taxon>Piroplasmida</taxon>
        <taxon>Babesiidae</taxon>
        <taxon>Babesia</taxon>
    </lineage>
</organism>
<reference evidence="2 3" key="1">
    <citation type="submission" date="2021-06" db="EMBL/GenBank/DDBJ databases">
        <title>Genome sequence of Babesia caballi.</title>
        <authorList>
            <person name="Yamagishi J."/>
            <person name="Kidaka T."/>
            <person name="Ochi A."/>
        </authorList>
    </citation>
    <scope>NUCLEOTIDE SEQUENCE [LARGE SCALE GENOMIC DNA]</scope>
    <source>
        <strain evidence="2">USDA-D6B2</strain>
    </source>
</reference>
<dbReference type="GO" id="GO:0016874">
    <property type="term" value="F:ligase activity"/>
    <property type="evidence" value="ECO:0007669"/>
    <property type="project" value="UniProtKB-KW"/>
</dbReference>
<accession>A0AAV4LW84</accession>
<evidence type="ECO:0000313" key="2">
    <source>
        <dbReference type="EMBL" id="GIX64101.1"/>
    </source>
</evidence>
<dbReference type="Proteomes" id="UP001497744">
    <property type="component" value="Unassembled WGS sequence"/>
</dbReference>
<dbReference type="Gene3D" id="3.30.930.10">
    <property type="entry name" value="Bira Bifunctional Protein, Domain 2"/>
    <property type="match status" value="1"/>
</dbReference>
<dbReference type="EMBL" id="BPLF01000003">
    <property type="protein sequence ID" value="GIX64101.1"/>
    <property type="molecule type" value="Genomic_DNA"/>
</dbReference>
<gene>
    <name evidence="2" type="ORF">BcabD6B2_35360</name>
</gene>
<dbReference type="PANTHER" id="PTHR43506:SF1">
    <property type="entry name" value="BPL_LPL CATALYTIC DOMAIN-CONTAINING PROTEIN"/>
    <property type="match status" value="1"/>
</dbReference>
<dbReference type="RefSeq" id="XP_067716170.1">
    <property type="nucleotide sequence ID" value="XM_067860069.1"/>
</dbReference>
<dbReference type="AlphaFoldDB" id="A0AAV4LW84"/>
<dbReference type="InterPro" id="IPR053264">
    <property type="entry name" value="Lipoate-ligase_2_inactive"/>
</dbReference>
<proteinExistence type="predicted"/>
<protein>
    <submittedName>
        <fullName evidence="2">Lipoate-protein ligase 2, putative</fullName>
    </submittedName>
</protein>
<feature type="domain" description="BPL/LPL catalytic" evidence="1">
    <location>
        <begin position="31"/>
        <end position="253"/>
    </location>
</feature>
<comment type="caution">
    <text evidence="2">The sequence shown here is derived from an EMBL/GenBank/DDBJ whole genome shotgun (WGS) entry which is preliminary data.</text>
</comment>
<evidence type="ECO:0000313" key="3">
    <source>
        <dbReference type="Proteomes" id="UP001497744"/>
    </source>
</evidence>
<dbReference type="GeneID" id="94195582"/>
<keyword evidence="2" id="KW-0436">Ligase</keyword>
<dbReference type="Pfam" id="PF21948">
    <property type="entry name" value="LplA-B_cat"/>
    <property type="match status" value="1"/>
</dbReference>
<dbReference type="InterPro" id="IPR045864">
    <property type="entry name" value="aa-tRNA-synth_II/BPL/LPL"/>
</dbReference>
<dbReference type="InterPro" id="IPR004143">
    <property type="entry name" value="BPL_LPL_catalytic"/>
</dbReference>
<keyword evidence="3" id="KW-1185">Reference proteome</keyword>
<dbReference type="SUPFAM" id="SSF55681">
    <property type="entry name" value="Class II aaRS and biotin synthetases"/>
    <property type="match status" value="1"/>
</dbReference>
<evidence type="ECO:0000259" key="1">
    <source>
        <dbReference type="Pfam" id="PF21948"/>
    </source>
</evidence>
<dbReference type="PANTHER" id="PTHR43506">
    <property type="entry name" value="BIOTIN/LIPOATE A/B PROTEIN LIGASE FAMILY"/>
    <property type="match status" value="1"/>
</dbReference>
<sequence length="311" mass="34726">MARVRQWIHALARQKRSCFYTFQLDGISLLRQLQFEEFLYRKVAPVAERCVFFLVNNHNRTGAKSVVMGLAGKAQHFVKNVEETKARGISIIKRFTGGGTVIVDECSLNTSIIASTQFARNVSPTGICDWSYENIFRNCGIFNDRFGVVEGDFVVKGLGPSSGESGTTTANAAELYHKVAGNSQAFNTKAFVHHSVFLWSMSPLISQVLLHPQKTPDYRNGRDHMSFLRSVREALHPSHHAWTMDDFENALCERAGLEQHQLDCRVHVNVSARCSDAGDIRDTLQNDATNLSDEFIGEAISMLEVPSTISL</sequence>